<dbReference type="InterPro" id="IPR035661">
    <property type="entry name" value="EMP46/EMP47_N"/>
</dbReference>
<feature type="signal peptide" evidence="8">
    <location>
        <begin position="1"/>
        <end position="16"/>
    </location>
</feature>
<comment type="subcellular location">
    <subcellularLocation>
        <location evidence="1">Membrane</location>
        <topology evidence="1">Single-pass type I membrane protein</topology>
    </subcellularLocation>
</comment>
<protein>
    <submittedName>
        <fullName evidence="10">Concanavalin A-like lectin/glucanase domain-containing protein</fullName>
    </submittedName>
</protein>
<dbReference type="OrthoDB" id="10265193at2759"/>
<feature type="coiled-coil region" evidence="6">
    <location>
        <begin position="344"/>
        <end position="371"/>
    </location>
</feature>
<feature type="chain" id="PRO_5015517154" evidence="8">
    <location>
        <begin position="17"/>
        <end position="438"/>
    </location>
</feature>
<dbReference type="Gene3D" id="6.10.140.920">
    <property type="match status" value="1"/>
</dbReference>
<dbReference type="GO" id="GO:0000139">
    <property type="term" value="C:Golgi membrane"/>
    <property type="evidence" value="ECO:0007669"/>
    <property type="project" value="TreeGrafter"/>
</dbReference>
<accession>A0A2T3AMU3</accession>
<evidence type="ECO:0000256" key="3">
    <source>
        <dbReference type="ARBA" id="ARBA00022729"/>
    </source>
</evidence>
<dbReference type="CDD" id="cd06903">
    <property type="entry name" value="lectin_EMP46_EMP47"/>
    <property type="match status" value="1"/>
</dbReference>
<dbReference type="InterPro" id="IPR013320">
    <property type="entry name" value="ConA-like_dom_sf"/>
</dbReference>
<name>A0A2T3AMU3_9PEZI</name>
<evidence type="ECO:0000259" key="9">
    <source>
        <dbReference type="PROSITE" id="PS51328"/>
    </source>
</evidence>
<reference evidence="10 11" key="1">
    <citation type="journal article" date="2018" name="Mycol. Prog.">
        <title>Coniella lustricola, a new species from submerged detritus.</title>
        <authorList>
            <person name="Raudabaugh D.B."/>
            <person name="Iturriaga T."/>
            <person name="Carver A."/>
            <person name="Mondo S."/>
            <person name="Pangilinan J."/>
            <person name="Lipzen A."/>
            <person name="He G."/>
            <person name="Amirebrahimi M."/>
            <person name="Grigoriev I.V."/>
            <person name="Miller A.N."/>
        </authorList>
    </citation>
    <scope>NUCLEOTIDE SEQUENCE [LARGE SCALE GENOMIC DNA]</scope>
    <source>
        <strain evidence="10 11">B22-T-1</strain>
    </source>
</reference>
<feature type="domain" description="L-type lectin-like" evidence="9">
    <location>
        <begin position="22"/>
        <end position="233"/>
    </location>
</feature>
<keyword evidence="10" id="KW-0430">Lectin</keyword>
<sequence length="438" mass="46944">MRSLFAFIMGLSPAAAQYLVNDLSFGYDNRISPNNDASIPGFSLQGKPNTPEVLSNRVILTPPAPGNQRAAIWAENALQHTIWTADVDFRANGPERAGGNLNIWLVKDGAQGVGTSSIYTVGKFEGLALVIDTYGGGGGMVRGFLNDGSKDYNKISVDGQSFGNCDHAYRNLGRPSQIKFRQTTDNFKVEIDGQLCFESNKIRIPAGYKIGLTAASADNPDSFEIFKLVVMTDNVDPSQDQNPQKVLSPEGGIPQAQEGGIFGQAAANPPAAAIPGSGAVSDNIADADAGSITSSAAQFADLHTRLQSVTHHIASISQKMAQQDITSEARQAELKSQFSDLRGLLDKLDKLDSMERKITNLEGELRRLKGDVTSKVTNSEKSIKSLVADTHTTLHETVKAHASSGHGRLIAVIIGSQVVLGGAYIVYKRRKSSPKKYL</sequence>
<dbReference type="InterPro" id="IPR051136">
    <property type="entry name" value="Intracellular_Lectin-GPT"/>
</dbReference>
<dbReference type="PANTHER" id="PTHR12223">
    <property type="entry name" value="VESICULAR MANNOSE-BINDING LECTIN"/>
    <property type="match status" value="1"/>
</dbReference>
<dbReference type="AlphaFoldDB" id="A0A2T3AMU3"/>
<keyword evidence="2 7" id="KW-0812">Transmembrane</keyword>
<dbReference type="STRING" id="2025994.A0A2T3AMU3"/>
<proteinExistence type="predicted"/>
<keyword evidence="4 7" id="KW-1133">Transmembrane helix</keyword>
<feature type="transmembrane region" description="Helical" evidence="7">
    <location>
        <begin position="409"/>
        <end position="427"/>
    </location>
</feature>
<dbReference type="Pfam" id="PF03388">
    <property type="entry name" value="Lectin_leg-like"/>
    <property type="match status" value="1"/>
</dbReference>
<gene>
    <name evidence="10" type="ORF">BD289DRAFT_96959</name>
</gene>
<dbReference type="GO" id="GO:0030134">
    <property type="term" value="C:COPII-coated ER to Golgi transport vesicle"/>
    <property type="evidence" value="ECO:0007669"/>
    <property type="project" value="TreeGrafter"/>
</dbReference>
<dbReference type="Proteomes" id="UP000241462">
    <property type="component" value="Unassembled WGS sequence"/>
</dbReference>
<dbReference type="GO" id="GO:0005537">
    <property type="term" value="F:D-mannose binding"/>
    <property type="evidence" value="ECO:0007669"/>
    <property type="project" value="TreeGrafter"/>
</dbReference>
<evidence type="ECO:0000313" key="10">
    <source>
        <dbReference type="EMBL" id="PSS03765.1"/>
    </source>
</evidence>
<dbReference type="InParanoid" id="A0A2T3AMU3"/>
<evidence type="ECO:0000256" key="8">
    <source>
        <dbReference type="SAM" id="SignalP"/>
    </source>
</evidence>
<keyword evidence="6" id="KW-0175">Coiled coil</keyword>
<dbReference type="EMBL" id="KZ678373">
    <property type="protein sequence ID" value="PSS03765.1"/>
    <property type="molecule type" value="Genomic_DNA"/>
</dbReference>
<dbReference type="PANTHER" id="PTHR12223:SF28">
    <property type="entry name" value="LECTIN, MANNOSE BINDING 1 LIKE"/>
    <property type="match status" value="1"/>
</dbReference>
<organism evidence="10 11">
    <name type="scientific">Coniella lustricola</name>
    <dbReference type="NCBI Taxonomy" id="2025994"/>
    <lineage>
        <taxon>Eukaryota</taxon>
        <taxon>Fungi</taxon>
        <taxon>Dikarya</taxon>
        <taxon>Ascomycota</taxon>
        <taxon>Pezizomycotina</taxon>
        <taxon>Sordariomycetes</taxon>
        <taxon>Sordariomycetidae</taxon>
        <taxon>Diaporthales</taxon>
        <taxon>Schizoparmaceae</taxon>
        <taxon>Coniella</taxon>
    </lineage>
</organism>
<evidence type="ECO:0000256" key="1">
    <source>
        <dbReference type="ARBA" id="ARBA00004479"/>
    </source>
</evidence>
<keyword evidence="11" id="KW-1185">Reference proteome</keyword>
<dbReference type="FunCoup" id="A0A2T3AMU3">
    <property type="interactions" value="141"/>
</dbReference>
<evidence type="ECO:0000256" key="4">
    <source>
        <dbReference type="ARBA" id="ARBA00022989"/>
    </source>
</evidence>
<keyword evidence="3 8" id="KW-0732">Signal</keyword>
<evidence type="ECO:0000256" key="5">
    <source>
        <dbReference type="ARBA" id="ARBA00023136"/>
    </source>
</evidence>
<evidence type="ECO:0000256" key="6">
    <source>
        <dbReference type="SAM" id="Coils"/>
    </source>
</evidence>
<dbReference type="GO" id="GO:0006888">
    <property type="term" value="P:endoplasmic reticulum to Golgi vesicle-mediated transport"/>
    <property type="evidence" value="ECO:0007669"/>
    <property type="project" value="TreeGrafter"/>
</dbReference>
<evidence type="ECO:0000313" key="11">
    <source>
        <dbReference type="Proteomes" id="UP000241462"/>
    </source>
</evidence>
<dbReference type="GO" id="GO:0005793">
    <property type="term" value="C:endoplasmic reticulum-Golgi intermediate compartment"/>
    <property type="evidence" value="ECO:0007669"/>
    <property type="project" value="TreeGrafter"/>
</dbReference>
<dbReference type="SUPFAM" id="SSF49899">
    <property type="entry name" value="Concanavalin A-like lectins/glucanases"/>
    <property type="match status" value="1"/>
</dbReference>
<keyword evidence="5 7" id="KW-0472">Membrane</keyword>
<evidence type="ECO:0000256" key="7">
    <source>
        <dbReference type="SAM" id="Phobius"/>
    </source>
</evidence>
<dbReference type="Gene3D" id="2.60.120.200">
    <property type="match status" value="1"/>
</dbReference>
<dbReference type="GO" id="GO:0005789">
    <property type="term" value="C:endoplasmic reticulum membrane"/>
    <property type="evidence" value="ECO:0007669"/>
    <property type="project" value="TreeGrafter"/>
</dbReference>
<dbReference type="PROSITE" id="PS51328">
    <property type="entry name" value="L_LECTIN_LIKE"/>
    <property type="match status" value="1"/>
</dbReference>
<evidence type="ECO:0000256" key="2">
    <source>
        <dbReference type="ARBA" id="ARBA00022692"/>
    </source>
</evidence>
<dbReference type="InterPro" id="IPR005052">
    <property type="entry name" value="Lectin_leg"/>
</dbReference>